<evidence type="ECO:0000313" key="2">
    <source>
        <dbReference type="Proteomes" id="UP000294299"/>
    </source>
</evidence>
<dbReference type="AlphaFoldDB" id="A0A484IAZ4"/>
<dbReference type="Proteomes" id="UP000294299">
    <property type="component" value="Chromosome NFRAN"/>
</dbReference>
<name>A0A484IAZ4_9ARCH</name>
<proteinExistence type="predicted"/>
<dbReference type="KEGG" id="nfn:NFRAN_2610"/>
<organism evidence="1 2">
    <name type="scientific">Candidatus Nitrosocosmicus franklandianus</name>
    <dbReference type="NCBI Taxonomy" id="1798806"/>
    <lineage>
        <taxon>Archaea</taxon>
        <taxon>Nitrososphaerota</taxon>
        <taxon>Nitrososphaeria</taxon>
        <taxon>Nitrososphaerales</taxon>
        <taxon>Nitrososphaeraceae</taxon>
        <taxon>Candidatus Nitrosocosmicus</taxon>
    </lineage>
</organism>
<gene>
    <name evidence="1" type="ORF">NFRAN_2610</name>
</gene>
<sequence length="40" mass="4588">MELLSISRLNDSSIANDNWLEIKIGCHFRKTGNLLCSCEY</sequence>
<evidence type="ECO:0000313" key="1">
    <source>
        <dbReference type="EMBL" id="VFJ14932.1"/>
    </source>
</evidence>
<keyword evidence="2" id="KW-1185">Reference proteome</keyword>
<dbReference type="EMBL" id="LR216287">
    <property type="protein sequence ID" value="VFJ14932.1"/>
    <property type="molecule type" value="Genomic_DNA"/>
</dbReference>
<reference evidence="1 2" key="1">
    <citation type="submission" date="2019-02" db="EMBL/GenBank/DDBJ databases">
        <authorList>
            <person name="Lehtovirta-Morley E L."/>
        </authorList>
    </citation>
    <scope>NUCLEOTIDE SEQUENCE [LARGE SCALE GENOMIC DNA]</scope>
    <source>
        <strain evidence="1">NFRAN1</strain>
    </source>
</reference>
<accession>A0A484IAZ4</accession>
<protein>
    <submittedName>
        <fullName evidence="1">Uncharacterized protein</fullName>
    </submittedName>
</protein>